<protein>
    <submittedName>
        <fullName evidence="2">TerB family tellurite resistance protein</fullName>
    </submittedName>
</protein>
<keyword evidence="3" id="KW-1185">Reference proteome</keyword>
<dbReference type="EMBL" id="JAAGAB010000003">
    <property type="protein sequence ID" value="NDV01687.1"/>
    <property type="molecule type" value="Genomic_DNA"/>
</dbReference>
<gene>
    <name evidence="2" type="ORF">GZA08_12005</name>
</gene>
<reference evidence="2 3" key="1">
    <citation type="submission" date="2020-02" db="EMBL/GenBank/DDBJ databases">
        <title>Pseudoroseicyclus tamarix, sp. nov., isolated from offshore sediment of a Tamarix chinensis forest.</title>
        <authorList>
            <person name="Gai Y."/>
        </authorList>
    </citation>
    <scope>NUCLEOTIDE SEQUENCE [LARGE SCALE GENOMIC DNA]</scope>
    <source>
        <strain evidence="2 3">CLL3-39</strain>
    </source>
</reference>
<evidence type="ECO:0000313" key="3">
    <source>
        <dbReference type="Proteomes" id="UP000474757"/>
    </source>
</evidence>
<dbReference type="SUPFAM" id="SSF158682">
    <property type="entry name" value="TerB-like"/>
    <property type="match status" value="1"/>
</dbReference>
<dbReference type="CDD" id="cd07313">
    <property type="entry name" value="terB_like_2"/>
    <property type="match status" value="1"/>
</dbReference>
<dbReference type="Proteomes" id="UP000474757">
    <property type="component" value="Unassembled WGS sequence"/>
</dbReference>
<accession>A0A6B2JT04</accession>
<feature type="domain" description="Co-chaperone DjlA N-terminal" evidence="1">
    <location>
        <begin position="23"/>
        <end position="139"/>
    </location>
</feature>
<proteinExistence type="predicted"/>
<dbReference type="Gene3D" id="1.10.3680.10">
    <property type="entry name" value="TerB-like"/>
    <property type="match status" value="1"/>
</dbReference>
<sequence>MFTNLIRRLTEPEPGRLPEPDERLAVAGLLVRIARTDHDYAEAEIRQIDALLARRYGMSPFEAAKLRGEAEALEAEAPDTVRFTRAIKDAVPLEEREAVIEAAWAVALADGQRDTDETSLMRLVARMLGIDDTASNRIRKGLED</sequence>
<dbReference type="RefSeq" id="WP_163893975.1">
    <property type="nucleotide sequence ID" value="NZ_JAAFYS010000003.1"/>
</dbReference>
<dbReference type="AlphaFoldDB" id="A0A6B2JT04"/>
<comment type="caution">
    <text evidence="2">The sequence shown here is derived from an EMBL/GenBank/DDBJ whole genome shotgun (WGS) entry which is preliminary data.</text>
</comment>
<organism evidence="2 3">
    <name type="scientific">Pseudoroseicyclus tamaricis</name>
    <dbReference type="NCBI Taxonomy" id="2705421"/>
    <lineage>
        <taxon>Bacteria</taxon>
        <taxon>Pseudomonadati</taxon>
        <taxon>Pseudomonadota</taxon>
        <taxon>Alphaproteobacteria</taxon>
        <taxon>Rhodobacterales</taxon>
        <taxon>Paracoccaceae</taxon>
        <taxon>Pseudoroseicyclus</taxon>
    </lineage>
</organism>
<evidence type="ECO:0000313" key="2">
    <source>
        <dbReference type="EMBL" id="NDV01687.1"/>
    </source>
</evidence>
<dbReference type="Pfam" id="PF05099">
    <property type="entry name" value="TerB"/>
    <property type="match status" value="1"/>
</dbReference>
<name>A0A6B2JT04_9RHOB</name>
<dbReference type="InterPro" id="IPR029024">
    <property type="entry name" value="TerB-like"/>
</dbReference>
<evidence type="ECO:0000259" key="1">
    <source>
        <dbReference type="Pfam" id="PF05099"/>
    </source>
</evidence>
<dbReference type="InterPro" id="IPR007791">
    <property type="entry name" value="DjlA_N"/>
</dbReference>